<reference evidence="3" key="1">
    <citation type="journal article" date="2019" name="bioRxiv">
        <title>Long live the king: chromosome-level assembly of the lion (Panthera leo) using linked-read, Hi-C, and long read data.</title>
        <authorList>
            <person name="Armstrong E.E."/>
            <person name="Taylor R.W."/>
            <person name="Miller D.E."/>
            <person name="Kaelin C."/>
            <person name="Barsh G."/>
            <person name="Hadly E.A."/>
            <person name="Petrov D."/>
        </authorList>
    </citation>
    <scope>NUCLEOTIDE SEQUENCE [LARGE SCALE GENOMIC DNA]</scope>
</reference>
<feature type="signal peptide" evidence="2">
    <location>
        <begin position="1"/>
        <end position="23"/>
    </location>
</feature>
<evidence type="ECO:0000256" key="1">
    <source>
        <dbReference type="SAM" id="MobiDB-lite"/>
    </source>
</evidence>
<name>A0A8C9DA07_PANLE</name>
<dbReference type="Proteomes" id="UP000694399">
    <property type="component" value="Chromosome A3"/>
</dbReference>
<accession>A0A8C9DA07</accession>
<organism evidence="3 4">
    <name type="scientific">Panthera leo</name>
    <name type="common">Lion</name>
    <dbReference type="NCBI Taxonomy" id="9689"/>
    <lineage>
        <taxon>Eukaryota</taxon>
        <taxon>Metazoa</taxon>
        <taxon>Chordata</taxon>
        <taxon>Craniata</taxon>
        <taxon>Vertebrata</taxon>
        <taxon>Euteleostomi</taxon>
        <taxon>Mammalia</taxon>
        <taxon>Eutheria</taxon>
        <taxon>Laurasiatheria</taxon>
        <taxon>Carnivora</taxon>
        <taxon>Feliformia</taxon>
        <taxon>Felidae</taxon>
        <taxon>Pantherinae</taxon>
        <taxon>Panthera</taxon>
    </lineage>
</organism>
<keyword evidence="2" id="KW-0732">Signal</keyword>
<feature type="compositionally biased region" description="Basic residues" evidence="1">
    <location>
        <begin position="60"/>
        <end position="77"/>
    </location>
</feature>
<dbReference type="AlphaFoldDB" id="A0A8C9DA07"/>
<feature type="chain" id="PRO_5047199254" description="Secreted protein" evidence="2">
    <location>
        <begin position="24"/>
        <end position="109"/>
    </location>
</feature>
<evidence type="ECO:0000313" key="3">
    <source>
        <dbReference type="Ensembl" id="ENSPLOP00000025158.1"/>
    </source>
</evidence>
<dbReference type="Ensembl" id="ENSPLOT00000027775.1">
    <property type="protein sequence ID" value="ENSPLOP00000025158.1"/>
    <property type="gene ID" value="ENSPLOG00000018456.1"/>
</dbReference>
<evidence type="ECO:0008006" key="5">
    <source>
        <dbReference type="Google" id="ProtNLM"/>
    </source>
</evidence>
<protein>
    <recommendedName>
        <fullName evidence="5">Secreted protein</fullName>
    </recommendedName>
</protein>
<keyword evidence="4" id="KW-1185">Reference proteome</keyword>
<dbReference type="GeneTree" id="ENSGT00910000147039"/>
<evidence type="ECO:0000256" key="2">
    <source>
        <dbReference type="SAM" id="SignalP"/>
    </source>
</evidence>
<reference evidence="3" key="2">
    <citation type="submission" date="2025-08" db="UniProtKB">
        <authorList>
            <consortium name="Ensembl"/>
        </authorList>
    </citation>
    <scope>IDENTIFICATION</scope>
</reference>
<proteinExistence type="predicted"/>
<sequence length="109" mass="12975">MTISFAFILILFLFIHFPPPEESAQTWQRFYLFNELKTLHDEKEAFRAPAFLFTNPRLIKQNKTRKRKEKEKKKKKPLPNSPSLKKKEKSAVRLEHCHQGNAACFNKMQ</sequence>
<evidence type="ECO:0000313" key="4">
    <source>
        <dbReference type="Proteomes" id="UP000694399"/>
    </source>
</evidence>
<feature type="region of interest" description="Disordered" evidence="1">
    <location>
        <begin position="59"/>
        <end position="93"/>
    </location>
</feature>
<reference evidence="3" key="3">
    <citation type="submission" date="2025-09" db="UniProtKB">
        <authorList>
            <consortium name="Ensembl"/>
        </authorList>
    </citation>
    <scope>IDENTIFICATION</scope>
</reference>